<keyword evidence="9" id="KW-1133">Transmembrane helix</keyword>
<comment type="caution">
    <text evidence="12">The sequence shown here is derived from an EMBL/GenBank/DDBJ whole genome shotgun (WGS) entry which is preliminary data.</text>
</comment>
<keyword evidence="13" id="KW-1185">Reference proteome</keyword>
<dbReference type="EMBL" id="BNBT01000018">
    <property type="protein sequence ID" value="GHE49111.1"/>
    <property type="molecule type" value="Genomic_DNA"/>
</dbReference>
<keyword evidence="2" id="KW-0134">Cell wall</keyword>
<feature type="region of interest" description="Disordered" evidence="8">
    <location>
        <begin position="206"/>
        <end position="265"/>
    </location>
</feature>
<protein>
    <recommendedName>
        <fullName evidence="11">Chaplin domain-containing protein</fullName>
    </recommendedName>
</protein>
<feature type="domain" description="Chaplin" evidence="11">
    <location>
        <begin position="166"/>
        <end position="206"/>
    </location>
</feature>
<keyword evidence="5" id="KW-0130">Cell adhesion</keyword>
<evidence type="ECO:0000256" key="1">
    <source>
        <dbReference type="ARBA" id="ARBA00004191"/>
    </source>
</evidence>
<evidence type="ECO:0000256" key="7">
    <source>
        <dbReference type="PROSITE-ProRule" id="PRU01232"/>
    </source>
</evidence>
<gene>
    <name evidence="12" type="ORF">GCM10018785_18320</name>
</gene>
<evidence type="ECO:0000256" key="3">
    <source>
        <dbReference type="ARBA" id="ARBA00022525"/>
    </source>
</evidence>
<keyword evidence="4 10" id="KW-0732">Signal</keyword>
<evidence type="ECO:0000256" key="8">
    <source>
        <dbReference type="SAM" id="MobiDB-lite"/>
    </source>
</evidence>
<feature type="chain" id="PRO_5037471416" description="Chaplin domain-containing protein" evidence="10">
    <location>
        <begin position="29"/>
        <end position="308"/>
    </location>
</feature>
<feature type="compositionally biased region" description="Basic and acidic residues" evidence="8">
    <location>
        <begin position="133"/>
        <end position="142"/>
    </location>
</feature>
<dbReference type="RefSeq" id="WP_190135343.1">
    <property type="nucleotide sequence ID" value="NZ_BNBT01000018.1"/>
</dbReference>
<keyword evidence="9" id="KW-0472">Membrane</keyword>
<comment type="subcellular location">
    <subcellularLocation>
        <location evidence="1">Secreted</location>
        <location evidence="1">Cell wall</location>
    </subcellularLocation>
</comment>
<feature type="domain" description="Chaplin" evidence="11">
    <location>
        <begin position="38"/>
        <end position="78"/>
    </location>
</feature>
<reference evidence="12" key="2">
    <citation type="submission" date="2020-09" db="EMBL/GenBank/DDBJ databases">
        <authorList>
            <person name="Sun Q."/>
            <person name="Ohkuma M."/>
        </authorList>
    </citation>
    <scope>NUCLEOTIDE SEQUENCE</scope>
    <source>
        <strain evidence="12">JCM 4784</strain>
    </source>
</reference>
<evidence type="ECO:0000256" key="5">
    <source>
        <dbReference type="ARBA" id="ARBA00022889"/>
    </source>
</evidence>
<dbReference type="PROSITE" id="PS51884">
    <property type="entry name" value="CHAPLIN"/>
    <property type="match status" value="2"/>
</dbReference>
<feature type="compositionally biased region" description="Basic residues" evidence="8">
    <location>
        <begin position="84"/>
        <end position="99"/>
    </location>
</feature>
<dbReference type="Pfam" id="PF03777">
    <property type="entry name" value="ChpA-C"/>
    <property type="match status" value="2"/>
</dbReference>
<dbReference type="Proteomes" id="UP000608024">
    <property type="component" value="Unassembled WGS sequence"/>
</dbReference>
<keyword evidence="6 7" id="KW-0034">Amyloid</keyword>
<keyword evidence="9" id="KW-0812">Transmembrane</keyword>
<evidence type="ECO:0000256" key="2">
    <source>
        <dbReference type="ARBA" id="ARBA00022512"/>
    </source>
</evidence>
<dbReference type="GO" id="GO:0007155">
    <property type="term" value="P:cell adhesion"/>
    <property type="evidence" value="ECO:0007669"/>
    <property type="project" value="UniProtKB-KW"/>
</dbReference>
<feature type="compositionally biased region" description="Basic and acidic residues" evidence="8">
    <location>
        <begin position="244"/>
        <end position="258"/>
    </location>
</feature>
<feature type="compositionally biased region" description="Basic and acidic residues" evidence="8">
    <location>
        <begin position="217"/>
        <end position="234"/>
    </location>
</feature>
<evidence type="ECO:0000256" key="10">
    <source>
        <dbReference type="SAM" id="SignalP"/>
    </source>
</evidence>
<reference evidence="12" key="1">
    <citation type="journal article" date="2014" name="Int. J. Syst. Evol. Microbiol.">
        <title>Complete genome sequence of Corynebacterium casei LMG S-19264T (=DSM 44701T), isolated from a smear-ripened cheese.</title>
        <authorList>
            <consortium name="US DOE Joint Genome Institute (JGI-PGF)"/>
            <person name="Walter F."/>
            <person name="Albersmeier A."/>
            <person name="Kalinowski J."/>
            <person name="Ruckert C."/>
        </authorList>
    </citation>
    <scope>NUCLEOTIDE SEQUENCE</scope>
    <source>
        <strain evidence="12">JCM 4784</strain>
    </source>
</reference>
<accession>A0A918ZEN1</accession>
<dbReference type="InterPro" id="IPR005528">
    <property type="entry name" value="ChpA-H"/>
</dbReference>
<feature type="signal peptide" evidence="10">
    <location>
        <begin position="1"/>
        <end position="28"/>
    </location>
</feature>
<keyword evidence="3" id="KW-0964">Secreted</keyword>
<feature type="transmembrane region" description="Helical" evidence="9">
    <location>
        <begin position="279"/>
        <end position="299"/>
    </location>
</feature>
<evidence type="ECO:0000313" key="12">
    <source>
        <dbReference type="EMBL" id="GHE49111.1"/>
    </source>
</evidence>
<evidence type="ECO:0000313" key="13">
    <source>
        <dbReference type="Proteomes" id="UP000608024"/>
    </source>
</evidence>
<evidence type="ECO:0000256" key="6">
    <source>
        <dbReference type="ARBA" id="ARBA00023087"/>
    </source>
</evidence>
<sequence length="308" mass="31173">MRQALSKGMLSAAAASSILSLSGSSAFAADASGQAHGSPGFLSGNNVQAPVHVPVNVCGNTADAAAALNPTGGNDCAHGQQPAPHHHAPPRKVTPHHPPTHGPDRHDAPDRGPASGTSDRTDEHGPRGYGDPGPDHAHRHTEAPGPRTVSSASAGGSTAKSETHGSSGLLSGNSLMAPLGVPLDLCGNTVDVVGVLNPALGNRCETHGAEPGPLAPHPDKPKPPRHPDRAKPPAEHPVQPVDEADPRVPPRTVDRAEAPDVTPDMVPSADALAETGLDVSLVTAAFMSAGLLAGGAVLYRRGRVAARR</sequence>
<evidence type="ECO:0000259" key="11">
    <source>
        <dbReference type="PROSITE" id="PS51884"/>
    </source>
</evidence>
<organism evidence="12 13">
    <name type="scientific">Streptomyces longispororuber</name>
    <dbReference type="NCBI Taxonomy" id="68230"/>
    <lineage>
        <taxon>Bacteria</taxon>
        <taxon>Bacillati</taxon>
        <taxon>Actinomycetota</taxon>
        <taxon>Actinomycetes</taxon>
        <taxon>Kitasatosporales</taxon>
        <taxon>Streptomycetaceae</taxon>
        <taxon>Streptomyces</taxon>
    </lineage>
</organism>
<evidence type="ECO:0000256" key="9">
    <source>
        <dbReference type="SAM" id="Phobius"/>
    </source>
</evidence>
<evidence type="ECO:0000256" key="4">
    <source>
        <dbReference type="ARBA" id="ARBA00022729"/>
    </source>
</evidence>
<feature type="region of interest" description="Disordered" evidence="8">
    <location>
        <begin position="71"/>
        <end position="167"/>
    </location>
</feature>
<proteinExistence type="predicted"/>
<name>A0A918ZEN1_9ACTN</name>
<dbReference type="AlphaFoldDB" id="A0A918ZEN1"/>